<proteinExistence type="predicted"/>
<sequence>MWPGQQPPGGGQDPQQHPAEKNPYQQPGYHQANPYAGQPQPWDAPTLVPAPPGGGRRTKVVAISVAAAVVLASAVTGAVLLGGGSDDEAGPGPTTSPASASPSPSGNPRAADGMKPTVAGWKVVVNPDLGVAFDVPSDWAPQSTGWVSWVSENDDPQDKPLVAMKAPAYLKEEWCGSDDDKDGEKDYTSLAAVGTRGNNGAKSTEAIARTDSSTWVYGGYTQPDRKKVTTGPVTSFTTTSGLTGSTATSRSSGAVRKDKCDTEGKATTFAFTNTDGDFASWSLVGVAGVDDEVPDATVREIMKTVRLYTPPST</sequence>
<name>A0A0L8L1E4_9ACTN</name>
<dbReference type="EMBL" id="LGUS01000188">
    <property type="protein sequence ID" value="KOG31987.1"/>
    <property type="molecule type" value="Genomic_DNA"/>
</dbReference>
<gene>
    <name evidence="3" type="ORF">ADK37_28755</name>
</gene>
<feature type="region of interest" description="Disordered" evidence="1">
    <location>
        <begin position="227"/>
        <end position="254"/>
    </location>
</feature>
<organism evidence="3 4">
    <name type="scientific">Streptomyces resistomycificus</name>
    <dbReference type="NCBI Taxonomy" id="67356"/>
    <lineage>
        <taxon>Bacteria</taxon>
        <taxon>Bacillati</taxon>
        <taxon>Actinomycetota</taxon>
        <taxon>Actinomycetes</taxon>
        <taxon>Kitasatosporales</taxon>
        <taxon>Streptomycetaceae</taxon>
        <taxon>Streptomyces</taxon>
        <taxon>Streptomyces aurantiacus group</taxon>
    </lineage>
</organism>
<feature type="region of interest" description="Disordered" evidence="1">
    <location>
        <begin position="1"/>
        <end position="56"/>
    </location>
</feature>
<feature type="region of interest" description="Disordered" evidence="1">
    <location>
        <begin position="84"/>
        <end position="114"/>
    </location>
</feature>
<dbReference type="RefSeq" id="WP_030041451.1">
    <property type="nucleotide sequence ID" value="NZ_KL575607.1"/>
</dbReference>
<accession>A0A0L8L1E4</accession>
<evidence type="ECO:0000259" key="2">
    <source>
        <dbReference type="Pfam" id="PF26056"/>
    </source>
</evidence>
<dbReference type="Proteomes" id="UP000037251">
    <property type="component" value="Unassembled WGS sequence"/>
</dbReference>
<keyword evidence="4" id="KW-1185">Reference proteome</keyword>
<protein>
    <submittedName>
        <fullName evidence="3">Membrane protein</fullName>
    </submittedName>
</protein>
<feature type="domain" description="DUF8017" evidence="2">
    <location>
        <begin position="115"/>
        <end position="308"/>
    </location>
</feature>
<dbReference type="OrthoDB" id="3614545at2"/>
<evidence type="ECO:0000313" key="3">
    <source>
        <dbReference type="EMBL" id="KOG31987.1"/>
    </source>
</evidence>
<reference evidence="4" key="1">
    <citation type="submission" date="2015-07" db="EMBL/GenBank/DDBJ databases">
        <authorList>
            <person name="Ju K.-S."/>
            <person name="Doroghazi J.R."/>
            <person name="Metcalf W.W."/>
        </authorList>
    </citation>
    <scope>NUCLEOTIDE SEQUENCE [LARGE SCALE GENOMIC DNA]</scope>
    <source>
        <strain evidence="4">NRRL 2290</strain>
    </source>
</reference>
<dbReference type="STRING" id="67356.AQJ84_05650"/>
<comment type="caution">
    <text evidence="3">The sequence shown here is derived from an EMBL/GenBank/DDBJ whole genome shotgun (WGS) entry which is preliminary data.</text>
</comment>
<dbReference type="AlphaFoldDB" id="A0A0L8L1E4"/>
<dbReference type="InterPro" id="IPR058330">
    <property type="entry name" value="DUF8017"/>
</dbReference>
<dbReference type="Pfam" id="PF26056">
    <property type="entry name" value="DUF8017"/>
    <property type="match status" value="1"/>
</dbReference>
<feature type="compositionally biased region" description="Low complexity" evidence="1">
    <location>
        <begin position="90"/>
        <end position="106"/>
    </location>
</feature>
<feature type="compositionally biased region" description="Low complexity" evidence="1">
    <location>
        <begin position="229"/>
        <end position="253"/>
    </location>
</feature>
<evidence type="ECO:0000256" key="1">
    <source>
        <dbReference type="SAM" id="MobiDB-lite"/>
    </source>
</evidence>
<dbReference type="PATRIC" id="fig|67356.5.peg.6141"/>
<evidence type="ECO:0000313" key="4">
    <source>
        <dbReference type="Proteomes" id="UP000037251"/>
    </source>
</evidence>